<evidence type="ECO:0000313" key="2">
    <source>
        <dbReference type="Proteomes" id="UP000520156"/>
    </source>
</evidence>
<comment type="caution">
    <text evidence="1">The sequence shown here is derived from an EMBL/GenBank/DDBJ whole genome shotgun (WGS) entry which is preliminary data.</text>
</comment>
<accession>A0A7X1FA44</accession>
<name>A0A7X1FA44_9SPHN</name>
<dbReference type="Proteomes" id="UP000520156">
    <property type="component" value="Unassembled WGS sequence"/>
</dbReference>
<reference evidence="1 2" key="1">
    <citation type="submission" date="2020-08" db="EMBL/GenBank/DDBJ databases">
        <title>The genome sequence of Novosphingobium flavum 4Y4.</title>
        <authorList>
            <person name="Liu Y."/>
        </authorList>
    </citation>
    <scope>NUCLEOTIDE SEQUENCE [LARGE SCALE GENOMIC DNA]</scope>
    <source>
        <strain evidence="1 2">4Y4</strain>
    </source>
</reference>
<gene>
    <name evidence="1" type="ORF">H7F49_16085</name>
</gene>
<evidence type="ECO:0008006" key="3">
    <source>
        <dbReference type="Google" id="ProtNLM"/>
    </source>
</evidence>
<organism evidence="1 2">
    <name type="scientific">Novosphingobium aerophilum</name>
    <dbReference type="NCBI Taxonomy" id="2839843"/>
    <lineage>
        <taxon>Bacteria</taxon>
        <taxon>Pseudomonadati</taxon>
        <taxon>Pseudomonadota</taxon>
        <taxon>Alphaproteobacteria</taxon>
        <taxon>Sphingomonadales</taxon>
        <taxon>Sphingomonadaceae</taxon>
        <taxon>Novosphingobium</taxon>
    </lineage>
</organism>
<proteinExistence type="predicted"/>
<keyword evidence="2" id="KW-1185">Reference proteome</keyword>
<evidence type="ECO:0000313" key="1">
    <source>
        <dbReference type="EMBL" id="MBC2653213.1"/>
    </source>
</evidence>
<dbReference type="EMBL" id="JACLAU010000039">
    <property type="protein sequence ID" value="MBC2653213.1"/>
    <property type="molecule type" value="Genomic_DNA"/>
</dbReference>
<sequence length="209" mass="23852">MARCDASFRDTVVDRCLAALVSAGFKRLRKNSVYWPIRDGFYCWVGLNQGLYSNYLYIEPFVGVHVEPIARLYSKLDKGKYAIKYDRGVATYSVHLGELSGASDEPKFLFEPQHSEKFINDEAGRLAQLYIKFGLPFAESIASYEALLPMLQERLPMLNGYPQRVASCLYLMGRIDAAREFVEGFLSENREVFEGFAIPFLAMVRSERI</sequence>
<protein>
    <recommendedName>
        <fullName evidence="3">DUF4304 domain-containing protein</fullName>
    </recommendedName>
</protein>
<dbReference type="AlphaFoldDB" id="A0A7X1FA44"/>
<dbReference type="RefSeq" id="WP_185684600.1">
    <property type="nucleotide sequence ID" value="NZ_JACLAU010000039.1"/>
</dbReference>